<dbReference type="EMBL" id="CAFBPB010000035">
    <property type="protein sequence ID" value="CAB5000372.1"/>
    <property type="molecule type" value="Genomic_DNA"/>
</dbReference>
<dbReference type="SUPFAM" id="SSF56112">
    <property type="entry name" value="Protein kinase-like (PK-like)"/>
    <property type="match status" value="1"/>
</dbReference>
<organism evidence="7">
    <name type="scientific">freshwater metagenome</name>
    <dbReference type="NCBI Taxonomy" id="449393"/>
    <lineage>
        <taxon>unclassified sequences</taxon>
        <taxon>metagenomes</taxon>
        <taxon>ecological metagenomes</taxon>
    </lineage>
</organism>
<evidence type="ECO:0000256" key="1">
    <source>
        <dbReference type="ARBA" id="ARBA00010165"/>
    </source>
</evidence>
<dbReference type="PROSITE" id="PS00109">
    <property type="entry name" value="PROTEIN_KINASE_TYR"/>
    <property type="match status" value="1"/>
</dbReference>
<name>A0A6J6ZUD1_9ZZZZ</name>
<evidence type="ECO:0000259" key="6">
    <source>
        <dbReference type="Pfam" id="PF01636"/>
    </source>
</evidence>
<dbReference type="Pfam" id="PF01636">
    <property type="entry name" value="APH"/>
    <property type="match status" value="1"/>
</dbReference>
<dbReference type="InterPro" id="IPR008266">
    <property type="entry name" value="Tyr_kinase_AS"/>
</dbReference>
<dbReference type="InterPro" id="IPR002575">
    <property type="entry name" value="Aminoglycoside_PTrfase"/>
</dbReference>
<evidence type="ECO:0000256" key="2">
    <source>
        <dbReference type="ARBA" id="ARBA00022679"/>
    </source>
</evidence>
<sequence>MSELLNEHTVLPYLEARGVIASGATVEILTGGVSNVVLGISDGNRDLVLKQALPELKVEGTWRADQRRAIVEANCMKLLHSITPLSVPELIDVDPEVFTLVLSRAPRSSTVWKSDLLEGRVDISVAEQLGEILAKWHNYSVAHPQVLIDYAEDTLFDQLRIDPFYRAITRVHSQIQPRMTQLINELEAKKTHLVHGDFSPKNILVDNHHAIVLDFEVAHTGNPVFDLAFLIAHLLCKSFYRTEVRDQIASAAQHFLTSYGATAEVDQHLGWHVAAVALARVDGVSKVHYLEPAAQSQLRAHTLALLLQESPPTLSELFL</sequence>
<evidence type="ECO:0000313" key="9">
    <source>
        <dbReference type="EMBL" id="CAB5000372.1"/>
    </source>
</evidence>
<accession>A0A6J6ZUD1</accession>
<evidence type="ECO:0000313" key="8">
    <source>
        <dbReference type="EMBL" id="CAB4939620.1"/>
    </source>
</evidence>
<dbReference type="EMBL" id="CAFAAY010000136">
    <property type="protein sequence ID" value="CAB4824055.1"/>
    <property type="molecule type" value="Genomic_DNA"/>
</dbReference>
<keyword evidence="4" id="KW-0418">Kinase</keyword>
<dbReference type="AlphaFoldDB" id="A0A6J6ZUD1"/>
<feature type="domain" description="Aminoglycoside phosphotransferase" evidence="6">
    <location>
        <begin position="26"/>
        <end position="246"/>
    </location>
</feature>
<keyword evidence="3" id="KW-0547">Nucleotide-binding</keyword>
<reference evidence="7" key="1">
    <citation type="submission" date="2020-05" db="EMBL/GenBank/DDBJ databases">
        <authorList>
            <person name="Chiriac C."/>
            <person name="Salcher M."/>
            <person name="Ghai R."/>
            <person name="Kavagutti S V."/>
        </authorList>
    </citation>
    <scope>NUCLEOTIDE SEQUENCE</scope>
</reference>
<dbReference type="InterPro" id="IPR011009">
    <property type="entry name" value="Kinase-like_dom_sf"/>
</dbReference>
<dbReference type="Gene3D" id="3.30.200.20">
    <property type="entry name" value="Phosphorylase Kinase, domain 1"/>
    <property type="match status" value="1"/>
</dbReference>
<comment type="similarity">
    <text evidence="1">Belongs to the methylthioribose kinase family.</text>
</comment>
<dbReference type="GO" id="GO:0005524">
    <property type="term" value="F:ATP binding"/>
    <property type="evidence" value="ECO:0007669"/>
    <property type="project" value="UniProtKB-KW"/>
</dbReference>
<dbReference type="PANTHER" id="PTHR34273:SF2">
    <property type="entry name" value="METHYLTHIORIBOSE KINASE"/>
    <property type="match status" value="1"/>
</dbReference>
<evidence type="ECO:0000256" key="4">
    <source>
        <dbReference type="ARBA" id="ARBA00022777"/>
    </source>
</evidence>
<evidence type="ECO:0000256" key="3">
    <source>
        <dbReference type="ARBA" id="ARBA00022741"/>
    </source>
</evidence>
<dbReference type="Gene3D" id="3.90.1200.10">
    <property type="match status" value="1"/>
</dbReference>
<evidence type="ECO:0000256" key="5">
    <source>
        <dbReference type="ARBA" id="ARBA00022840"/>
    </source>
</evidence>
<keyword evidence="5" id="KW-0067">ATP-binding</keyword>
<gene>
    <name evidence="7" type="ORF">UFOPK3124_01203</name>
    <name evidence="8" type="ORF">UFOPK3774_00558</name>
    <name evidence="9" type="ORF">UFOPK4049_00394</name>
</gene>
<keyword evidence="2" id="KW-0808">Transferase</keyword>
<dbReference type="EMBL" id="CAFBNG010000084">
    <property type="protein sequence ID" value="CAB4939620.1"/>
    <property type="molecule type" value="Genomic_DNA"/>
</dbReference>
<proteinExistence type="inferred from homology"/>
<dbReference type="PANTHER" id="PTHR34273">
    <property type="entry name" value="METHYLTHIORIBOSE KINASE"/>
    <property type="match status" value="1"/>
</dbReference>
<evidence type="ECO:0000313" key="7">
    <source>
        <dbReference type="EMBL" id="CAB4824055.1"/>
    </source>
</evidence>
<dbReference type="GO" id="GO:0004672">
    <property type="term" value="F:protein kinase activity"/>
    <property type="evidence" value="ECO:0007669"/>
    <property type="project" value="InterPro"/>
</dbReference>
<protein>
    <submittedName>
        <fullName evidence="7">Unannotated protein</fullName>
    </submittedName>
</protein>